<keyword evidence="1" id="KW-0805">Transcription regulation</keyword>
<evidence type="ECO:0000313" key="5">
    <source>
        <dbReference type="EMBL" id="MBK9982577.1"/>
    </source>
</evidence>
<dbReference type="Proteomes" id="UP000808337">
    <property type="component" value="Unassembled WGS sequence"/>
</dbReference>
<accession>A0A9D7ST22</accession>
<evidence type="ECO:0000259" key="4">
    <source>
        <dbReference type="PROSITE" id="PS51118"/>
    </source>
</evidence>
<dbReference type="InterPro" id="IPR002577">
    <property type="entry name" value="HTH_HxlR"/>
</dbReference>
<gene>
    <name evidence="5" type="ORF">IPP15_09145</name>
</gene>
<name>A0A9D7ST22_9BACT</name>
<evidence type="ECO:0000256" key="3">
    <source>
        <dbReference type="ARBA" id="ARBA00023163"/>
    </source>
</evidence>
<dbReference type="Pfam" id="PF01638">
    <property type="entry name" value="HxlR"/>
    <property type="match status" value="1"/>
</dbReference>
<evidence type="ECO:0000256" key="1">
    <source>
        <dbReference type="ARBA" id="ARBA00023015"/>
    </source>
</evidence>
<dbReference type="PANTHER" id="PTHR33204">
    <property type="entry name" value="TRANSCRIPTIONAL REGULATOR, MARR FAMILY"/>
    <property type="match status" value="1"/>
</dbReference>
<dbReference type="PROSITE" id="PS51118">
    <property type="entry name" value="HTH_HXLR"/>
    <property type="match status" value="1"/>
</dbReference>
<proteinExistence type="predicted"/>
<reference evidence="5 6" key="1">
    <citation type="submission" date="2020-10" db="EMBL/GenBank/DDBJ databases">
        <title>Connecting structure to function with the recovery of over 1000 high-quality activated sludge metagenome-assembled genomes encoding full-length rRNA genes using long-read sequencing.</title>
        <authorList>
            <person name="Singleton C.M."/>
            <person name="Petriglieri F."/>
            <person name="Kristensen J.M."/>
            <person name="Kirkegaard R.H."/>
            <person name="Michaelsen T.Y."/>
            <person name="Andersen M.H."/>
            <person name="Karst S.M."/>
            <person name="Dueholm M.S."/>
            <person name="Nielsen P.H."/>
            <person name="Albertsen M."/>
        </authorList>
    </citation>
    <scope>NUCLEOTIDE SEQUENCE [LARGE SCALE GENOMIC DNA]</scope>
    <source>
        <strain evidence="5">Ribe_18-Q3-R11-54_MAXAC.273</strain>
    </source>
</reference>
<dbReference type="AlphaFoldDB" id="A0A9D7ST22"/>
<sequence>MANTKAKEERNYTECTKVLLPVLDALEILRGRWRIPIIISLTFGPKRFKEISKEVHGITDRMLSKELKDLEVNQLVKRTVYDDFPPVVEYAITPHGESLEKVIAELRNWGIRHRKKIIG</sequence>
<dbReference type="EMBL" id="JADKGY010000006">
    <property type="protein sequence ID" value="MBK9982577.1"/>
    <property type="molecule type" value="Genomic_DNA"/>
</dbReference>
<organism evidence="5 6">
    <name type="scientific">Candidatus Opimibacter skivensis</name>
    <dbReference type="NCBI Taxonomy" id="2982028"/>
    <lineage>
        <taxon>Bacteria</taxon>
        <taxon>Pseudomonadati</taxon>
        <taxon>Bacteroidota</taxon>
        <taxon>Saprospiria</taxon>
        <taxon>Saprospirales</taxon>
        <taxon>Saprospiraceae</taxon>
        <taxon>Candidatus Opimibacter</taxon>
    </lineage>
</organism>
<evidence type="ECO:0000256" key="2">
    <source>
        <dbReference type="ARBA" id="ARBA00023125"/>
    </source>
</evidence>
<keyword evidence="2" id="KW-0238">DNA-binding</keyword>
<dbReference type="SUPFAM" id="SSF46785">
    <property type="entry name" value="Winged helix' DNA-binding domain"/>
    <property type="match status" value="1"/>
</dbReference>
<keyword evidence="3" id="KW-0804">Transcription</keyword>
<dbReference type="PANTHER" id="PTHR33204:SF29">
    <property type="entry name" value="TRANSCRIPTIONAL REGULATOR"/>
    <property type="match status" value="1"/>
</dbReference>
<evidence type="ECO:0000313" key="6">
    <source>
        <dbReference type="Proteomes" id="UP000808337"/>
    </source>
</evidence>
<dbReference type="Gene3D" id="1.10.10.10">
    <property type="entry name" value="Winged helix-like DNA-binding domain superfamily/Winged helix DNA-binding domain"/>
    <property type="match status" value="1"/>
</dbReference>
<feature type="domain" description="HTH hxlR-type" evidence="4">
    <location>
        <begin position="15"/>
        <end position="118"/>
    </location>
</feature>
<dbReference type="InterPro" id="IPR036390">
    <property type="entry name" value="WH_DNA-bd_sf"/>
</dbReference>
<protein>
    <submittedName>
        <fullName evidence="5">Helix-turn-helix transcriptional regulator</fullName>
    </submittedName>
</protein>
<dbReference type="InterPro" id="IPR036388">
    <property type="entry name" value="WH-like_DNA-bd_sf"/>
</dbReference>
<dbReference type="GO" id="GO:0003677">
    <property type="term" value="F:DNA binding"/>
    <property type="evidence" value="ECO:0007669"/>
    <property type="project" value="UniProtKB-KW"/>
</dbReference>
<comment type="caution">
    <text evidence="5">The sequence shown here is derived from an EMBL/GenBank/DDBJ whole genome shotgun (WGS) entry which is preliminary data.</text>
</comment>